<dbReference type="EMBL" id="VUJU01003100">
    <property type="protein sequence ID" value="KAF0759131.1"/>
    <property type="molecule type" value="Genomic_DNA"/>
</dbReference>
<dbReference type="Proteomes" id="UP000478052">
    <property type="component" value="Unassembled WGS sequence"/>
</dbReference>
<reference evidence="1 2" key="1">
    <citation type="submission" date="2019-08" db="EMBL/GenBank/DDBJ databases">
        <title>Whole genome of Aphis craccivora.</title>
        <authorList>
            <person name="Voronova N.V."/>
            <person name="Shulinski R.S."/>
            <person name="Bandarenka Y.V."/>
            <person name="Zhorov D.G."/>
            <person name="Warner D."/>
        </authorList>
    </citation>
    <scope>NUCLEOTIDE SEQUENCE [LARGE SCALE GENOMIC DNA]</scope>
    <source>
        <strain evidence="1">180601</strain>
        <tissue evidence="1">Whole Body</tissue>
    </source>
</reference>
<accession>A0A6G0YP15</accession>
<sequence>MVQNIEAMFGTPPKIGLTSSLLSENIIAKLKTEEELHVALESIQILSNNNENNEVIGEVEKDDKDKVIEKQTKTRQSSINQNRTESLNNLKIQAEKITEMSEKRFCQGNIGESVRVNIPDVDRARSDLRCVFGVIMSMKDNFYEIGTTEGKLQQLYSRNQFTICKEKFAQIEDVLANSILLREAARSFSNLGGQGHKDMTGALARRVAKQINASVKKQTDYVIPSVMLLNIE</sequence>
<proteinExistence type="predicted"/>
<comment type="caution">
    <text evidence="1">The sequence shown here is derived from an EMBL/GenBank/DDBJ whole genome shotgun (WGS) entry which is preliminary data.</text>
</comment>
<name>A0A6G0YP15_APHCR</name>
<organism evidence="1 2">
    <name type="scientific">Aphis craccivora</name>
    <name type="common">Cowpea aphid</name>
    <dbReference type="NCBI Taxonomy" id="307492"/>
    <lineage>
        <taxon>Eukaryota</taxon>
        <taxon>Metazoa</taxon>
        <taxon>Ecdysozoa</taxon>
        <taxon>Arthropoda</taxon>
        <taxon>Hexapoda</taxon>
        <taxon>Insecta</taxon>
        <taxon>Pterygota</taxon>
        <taxon>Neoptera</taxon>
        <taxon>Paraneoptera</taxon>
        <taxon>Hemiptera</taxon>
        <taxon>Sternorrhyncha</taxon>
        <taxon>Aphidomorpha</taxon>
        <taxon>Aphidoidea</taxon>
        <taxon>Aphididae</taxon>
        <taxon>Aphidini</taxon>
        <taxon>Aphis</taxon>
        <taxon>Aphis</taxon>
    </lineage>
</organism>
<evidence type="ECO:0000313" key="2">
    <source>
        <dbReference type="Proteomes" id="UP000478052"/>
    </source>
</evidence>
<dbReference type="AlphaFoldDB" id="A0A6G0YP15"/>
<evidence type="ECO:0000313" key="1">
    <source>
        <dbReference type="EMBL" id="KAF0759131.1"/>
    </source>
</evidence>
<gene>
    <name evidence="1" type="ORF">FWK35_00012417</name>
</gene>
<dbReference type="OrthoDB" id="6618279at2759"/>
<keyword evidence="2" id="KW-1185">Reference proteome</keyword>
<protein>
    <submittedName>
        <fullName evidence="1">KRAB-A domain-containing protein 2-like</fullName>
    </submittedName>
</protein>